<dbReference type="SMART" id="SM00563">
    <property type="entry name" value="PlsC"/>
    <property type="match status" value="1"/>
</dbReference>
<dbReference type="GO" id="GO:0006629">
    <property type="term" value="P:lipid metabolic process"/>
    <property type="evidence" value="ECO:0007669"/>
    <property type="project" value="UniProtKB-KW"/>
</dbReference>
<evidence type="ECO:0000256" key="9">
    <source>
        <dbReference type="ARBA" id="ARBA00045724"/>
    </source>
</evidence>
<dbReference type="OrthoDB" id="1113830at2"/>
<comment type="caution">
    <text evidence="12">The sequence shown here is derived from an EMBL/GenBank/DDBJ whole genome shotgun (WGS) entry which is preliminary data.</text>
</comment>
<protein>
    <recommendedName>
        <fullName evidence="8">L-ornithine N(alpha)-acyltransferase</fullName>
        <ecNumber evidence="7">2.3.2.30</ecNumber>
    </recommendedName>
</protein>
<evidence type="ECO:0000256" key="7">
    <source>
        <dbReference type="ARBA" id="ARBA00039058"/>
    </source>
</evidence>
<dbReference type="SUPFAM" id="SSF69593">
    <property type="entry name" value="Glycerol-3-phosphate (1)-acyltransferase"/>
    <property type="match status" value="1"/>
</dbReference>
<evidence type="ECO:0000256" key="8">
    <source>
        <dbReference type="ARBA" id="ARBA00039866"/>
    </source>
</evidence>
<dbReference type="GO" id="GO:0043810">
    <property type="term" value="F:ornithine-acyl [acyl carrier protein] N-acyltransferase activity"/>
    <property type="evidence" value="ECO:0007669"/>
    <property type="project" value="UniProtKB-EC"/>
</dbReference>
<evidence type="ECO:0000256" key="5">
    <source>
        <dbReference type="ARBA" id="ARBA00023315"/>
    </source>
</evidence>
<dbReference type="InterPro" id="IPR002123">
    <property type="entry name" value="Plipid/glycerol_acylTrfase"/>
</dbReference>
<keyword evidence="2" id="KW-0444">Lipid biosynthesis</keyword>
<dbReference type="RefSeq" id="WP_141177570.1">
    <property type="nucleotide sequence ID" value="NZ_JBHUFX010000001.1"/>
</dbReference>
<dbReference type="Proteomes" id="UP000319523">
    <property type="component" value="Unassembled WGS sequence"/>
</dbReference>
<evidence type="ECO:0000313" key="12">
    <source>
        <dbReference type="EMBL" id="TPW40566.1"/>
    </source>
</evidence>
<proteinExistence type="inferred from homology"/>
<evidence type="ECO:0000256" key="10">
    <source>
        <dbReference type="ARBA" id="ARBA00047785"/>
    </source>
</evidence>
<accession>A0A506V4T8</accession>
<evidence type="ECO:0000313" key="13">
    <source>
        <dbReference type="Proteomes" id="UP000319523"/>
    </source>
</evidence>
<evidence type="ECO:0000256" key="4">
    <source>
        <dbReference type="ARBA" id="ARBA00023098"/>
    </source>
</evidence>
<name>A0A506V4T8_9GAMM</name>
<dbReference type="InterPro" id="IPR016181">
    <property type="entry name" value="Acyl_CoA_acyltransferase"/>
</dbReference>
<evidence type="ECO:0000256" key="1">
    <source>
        <dbReference type="ARBA" id="ARBA00005189"/>
    </source>
</evidence>
<reference evidence="12 13" key="1">
    <citation type="submission" date="2019-06" db="EMBL/GenBank/DDBJ databases">
        <authorList>
            <person name="Yang Y."/>
        </authorList>
    </citation>
    <scope>NUCLEOTIDE SEQUENCE [LARGE SCALE GENOMIC DNA]</scope>
    <source>
        <strain evidence="12 13">BIT-26</strain>
    </source>
</reference>
<keyword evidence="4" id="KW-0443">Lipid metabolism</keyword>
<gene>
    <name evidence="12" type="ORF">FKM52_18185</name>
</gene>
<dbReference type="PANTHER" id="PTHR37323:SF1">
    <property type="entry name" value="L-ORNITHINE N(ALPHA)-ACYLTRANSFERASE"/>
    <property type="match status" value="1"/>
</dbReference>
<feature type="domain" description="Phospholipid/glycerol acyltransferase" evidence="11">
    <location>
        <begin position="75"/>
        <end position="192"/>
    </location>
</feature>
<organism evidence="12 13">
    <name type="scientific">Mixta tenebrionis</name>
    <dbReference type="NCBI Taxonomy" id="2562439"/>
    <lineage>
        <taxon>Bacteria</taxon>
        <taxon>Pseudomonadati</taxon>
        <taxon>Pseudomonadota</taxon>
        <taxon>Gammaproteobacteria</taxon>
        <taxon>Enterobacterales</taxon>
        <taxon>Erwiniaceae</taxon>
        <taxon>Mixta</taxon>
    </lineage>
</organism>
<evidence type="ECO:0000256" key="3">
    <source>
        <dbReference type="ARBA" id="ARBA00022679"/>
    </source>
</evidence>
<comment type="function">
    <text evidence="9">Catalyzes the first step in the biosynthesis of ornithine lipids, which are phosphorus-free membrane lipids. Catalyzes the 3-hydroxyacyl-acyl carrier protein-dependent acylation of ornithine to form lyso-ornithine lipid (LOL).</text>
</comment>
<dbReference type="EMBL" id="VHQI01000013">
    <property type="protein sequence ID" value="TPW40566.1"/>
    <property type="molecule type" value="Genomic_DNA"/>
</dbReference>
<dbReference type="Pfam" id="PF13444">
    <property type="entry name" value="Acetyltransf_5"/>
    <property type="match status" value="1"/>
</dbReference>
<comment type="similarity">
    <text evidence="6">Belongs to the acetyltransferase family. OlsB subfamily.</text>
</comment>
<evidence type="ECO:0000256" key="2">
    <source>
        <dbReference type="ARBA" id="ARBA00022516"/>
    </source>
</evidence>
<dbReference type="AlphaFoldDB" id="A0A506V4T8"/>
<dbReference type="InterPro" id="IPR052351">
    <property type="entry name" value="Ornithine_N-alpha-AT"/>
</dbReference>
<keyword evidence="13" id="KW-1185">Reference proteome</keyword>
<sequence>MDVIDEITQEFFPERKVSPLLKIIIRWAVGLDALFSRVRGAENKDGIDWLAAVVEKLRINLAVDNIYNIPSEGPVVIVANHPTVIDGMAVIVAASKVRRDIKIVANQVLTHMLPKTKSLTIGIRNMQGKMGASQYREMNAQLKKGGVLIIFPSGRLASLKKTGLQEAPWNPGFLHLASKNNAAVVPVSLKGLNSWRYYITAKLWRPLSNLMVIRECLRHSGKTLKMNFLPQVNLAKLDIDKERVTEVAATFMEHIARAGKNQPGILPVITPVAEPLDKNLLCAALESCTELKKLNDGKTVLLYRHQGTEYSPVLRELGRLREICFREIGAGTGQEYDNDIYDIDYQHIMVWDPERLEIAGAYRFVMAGEQIAKKGLQGLYSNDLFNYKQSFSSIASKSIEIGRGFIQKQYQKTNVLDELWKGIFNVALKHSEYKYLLGVLTIPQDYSEYAKKLMIGFYQTYLSADVDACTPLHQYDVVDEEVNQLFNRENFDEDWKKLNIKLREMECDLPWPYKQAAKWYSAGGSKILCFVEDKHFNSIAGLNLCEIDKLKKSYGKRYLPK</sequence>
<dbReference type="Pfam" id="PF01553">
    <property type="entry name" value="Acyltransferase"/>
    <property type="match status" value="1"/>
</dbReference>
<evidence type="ECO:0000256" key="6">
    <source>
        <dbReference type="ARBA" id="ARBA00038095"/>
    </source>
</evidence>
<keyword evidence="3 12" id="KW-0808">Transferase</keyword>
<dbReference type="EC" id="2.3.2.30" evidence="7"/>
<dbReference type="SUPFAM" id="SSF55729">
    <property type="entry name" value="Acyl-CoA N-acyltransferases (Nat)"/>
    <property type="match status" value="1"/>
</dbReference>
<comment type="catalytic activity">
    <reaction evidence="10">
        <text>a (3R)-hydroxyacyl-[ACP] + L-ornithine = a lyso-ornithine lipid + holo-[ACP] + H(+)</text>
        <dbReference type="Rhea" id="RHEA:20633"/>
        <dbReference type="Rhea" id="RHEA-COMP:9685"/>
        <dbReference type="Rhea" id="RHEA-COMP:9945"/>
        <dbReference type="ChEBI" id="CHEBI:15378"/>
        <dbReference type="ChEBI" id="CHEBI:46911"/>
        <dbReference type="ChEBI" id="CHEBI:64479"/>
        <dbReference type="ChEBI" id="CHEBI:78827"/>
        <dbReference type="ChEBI" id="CHEBI:138482"/>
        <dbReference type="EC" id="2.3.2.30"/>
    </reaction>
    <physiologicalReaction direction="left-to-right" evidence="10">
        <dbReference type="Rhea" id="RHEA:20634"/>
    </physiologicalReaction>
</comment>
<dbReference type="PANTHER" id="PTHR37323">
    <property type="entry name" value="GCN5-RELATED N-ACETYLTRANSFERASE"/>
    <property type="match status" value="1"/>
</dbReference>
<keyword evidence="5" id="KW-0012">Acyltransferase</keyword>
<evidence type="ECO:0000259" key="11">
    <source>
        <dbReference type="SMART" id="SM00563"/>
    </source>
</evidence>
<comment type="pathway">
    <text evidence="1">Lipid metabolism.</text>
</comment>